<organism evidence="3 4">
    <name type="scientific">Nonomuraea thailandensis</name>
    <dbReference type="NCBI Taxonomy" id="1188745"/>
    <lineage>
        <taxon>Bacteria</taxon>
        <taxon>Bacillati</taxon>
        <taxon>Actinomycetota</taxon>
        <taxon>Actinomycetes</taxon>
        <taxon>Streptosporangiales</taxon>
        <taxon>Streptosporangiaceae</taxon>
        <taxon>Nonomuraea</taxon>
    </lineage>
</organism>
<name>A0A9X2K0A7_9ACTN</name>
<proteinExistence type="predicted"/>
<dbReference type="GO" id="GO:0043041">
    <property type="term" value="P:amino acid activation for nonribosomal peptide biosynthetic process"/>
    <property type="evidence" value="ECO:0007669"/>
    <property type="project" value="TreeGrafter"/>
</dbReference>
<reference evidence="3" key="1">
    <citation type="submission" date="2022-06" db="EMBL/GenBank/DDBJ databases">
        <title>Sequencing the genomes of 1000 actinobacteria strains.</title>
        <authorList>
            <person name="Klenk H.-P."/>
        </authorList>
    </citation>
    <scope>NUCLEOTIDE SEQUENCE</scope>
    <source>
        <strain evidence="3">DSM 46694</strain>
    </source>
</reference>
<dbReference type="GO" id="GO:0044550">
    <property type="term" value="P:secondary metabolite biosynthetic process"/>
    <property type="evidence" value="ECO:0007669"/>
    <property type="project" value="TreeGrafter"/>
</dbReference>
<dbReference type="PANTHER" id="PTHR45527:SF1">
    <property type="entry name" value="FATTY ACID SYNTHASE"/>
    <property type="match status" value="1"/>
</dbReference>
<evidence type="ECO:0000313" key="3">
    <source>
        <dbReference type="EMBL" id="MCP2355733.1"/>
    </source>
</evidence>
<sequence length="484" mass="50697">MWDDYDQVTFQVVINARGRQSAWPVTAPLPPGWTAKGFTGSRRACLEEIGARWQDPPLDDGWQGGTGGGRATGASALRGPLRAVPDTSMTALIRAQDLPRDRLAARCGTERVTRGELLDAAAAWARVLVEAGCGPEAPVAVVLPRGVEALVAIVAVLEAGGAYVPLSCDDPPERLRAILADCGAAVTVTTVELAERLRGHGGTVLTPSDLRRRAGSAGSPVATPHRASAASLACVLYPSRSDGEPMGVEGTHRQLVNHALWCRTAFAHHPGEVTFLSTSLFLPGSLTTIFTPLLAGWPIVIAPDGATADALLELSGTAAGGLLELTPAQVRVITARGVPGGGLARQLMVGGEPLAFGPELREWMRADPDRVVVNHYGAAGTHGCFCHWLTGGEELGSTVPVGRPIDNVEAYIVDRHCALVEVGEVGELLVGGPSIGRGYRGRPMPTAERWIPHPWGDGATLLRTGDLARLEPDGAVTVVGRAGR</sequence>
<dbReference type="Gene3D" id="2.30.38.10">
    <property type="entry name" value="Luciferase, Domain 3"/>
    <property type="match status" value="1"/>
</dbReference>
<dbReference type="InterPro" id="IPR038020">
    <property type="entry name" value="MbtH-like_sf"/>
</dbReference>
<dbReference type="EMBL" id="JAMZEB010000002">
    <property type="protein sequence ID" value="MCP2355733.1"/>
    <property type="molecule type" value="Genomic_DNA"/>
</dbReference>
<dbReference type="Gene3D" id="3.40.50.980">
    <property type="match status" value="2"/>
</dbReference>
<dbReference type="Proteomes" id="UP001139648">
    <property type="component" value="Unassembled WGS sequence"/>
</dbReference>
<dbReference type="InterPro" id="IPR005153">
    <property type="entry name" value="MbtH-like_dom"/>
</dbReference>
<dbReference type="GO" id="GO:0031177">
    <property type="term" value="F:phosphopantetheine binding"/>
    <property type="evidence" value="ECO:0007669"/>
    <property type="project" value="TreeGrafter"/>
</dbReference>
<evidence type="ECO:0000256" key="1">
    <source>
        <dbReference type="SAM" id="MobiDB-lite"/>
    </source>
</evidence>
<keyword evidence="4" id="KW-1185">Reference proteome</keyword>
<dbReference type="SMART" id="SM00923">
    <property type="entry name" value="MbtH"/>
    <property type="match status" value="1"/>
</dbReference>
<dbReference type="PANTHER" id="PTHR45527">
    <property type="entry name" value="NONRIBOSOMAL PEPTIDE SYNTHETASE"/>
    <property type="match status" value="1"/>
</dbReference>
<dbReference type="RefSeq" id="WP_253742388.1">
    <property type="nucleotide sequence ID" value="NZ_BAABKA010000001.1"/>
</dbReference>
<dbReference type="SUPFAM" id="SSF160582">
    <property type="entry name" value="MbtH-like"/>
    <property type="match status" value="1"/>
</dbReference>
<evidence type="ECO:0000259" key="2">
    <source>
        <dbReference type="SMART" id="SM00923"/>
    </source>
</evidence>
<dbReference type="InterPro" id="IPR000873">
    <property type="entry name" value="AMP-dep_synth/lig_dom"/>
</dbReference>
<dbReference type="SUPFAM" id="SSF56801">
    <property type="entry name" value="Acetyl-CoA synthetase-like"/>
    <property type="match status" value="1"/>
</dbReference>
<protein>
    <submittedName>
        <fullName evidence="3">Non-ribosomal peptide synthetase component F</fullName>
    </submittedName>
</protein>
<feature type="region of interest" description="Disordered" evidence="1">
    <location>
        <begin position="56"/>
        <end position="76"/>
    </location>
</feature>
<dbReference type="AlphaFoldDB" id="A0A9X2K0A7"/>
<feature type="compositionally biased region" description="Gly residues" evidence="1">
    <location>
        <begin position="62"/>
        <end position="71"/>
    </location>
</feature>
<dbReference type="Gene3D" id="3.90.820.10">
    <property type="entry name" value="Structural Genomics, Unknown Function 30-nov-00 1gh9 Mol_id"/>
    <property type="match status" value="1"/>
</dbReference>
<gene>
    <name evidence="3" type="ORF">HD597_002753</name>
</gene>
<comment type="caution">
    <text evidence="3">The sequence shown here is derived from an EMBL/GenBank/DDBJ whole genome shotgun (WGS) entry which is preliminary data.</text>
</comment>
<evidence type="ECO:0000313" key="4">
    <source>
        <dbReference type="Proteomes" id="UP001139648"/>
    </source>
</evidence>
<dbReference type="Pfam" id="PF00501">
    <property type="entry name" value="AMP-binding"/>
    <property type="match status" value="1"/>
</dbReference>
<dbReference type="Pfam" id="PF03621">
    <property type="entry name" value="MbtH"/>
    <property type="match status" value="1"/>
</dbReference>
<accession>A0A9X2K0A7</accession>
<feature type="domain" description="MbtH-like" evidence="2">
    <location>
        <begin position="1"/>
        <end position="51"/>
    </location>
</feature>
<dbReference type="GO" id="GO:0005737">
    <property type="term" value="C:cytoplasm"/>
    <property type="evidence" value="ECO:0007669"/>
    <property type="project" value="TreeGrafter"/>
</dbReference>